<gene>
    <name evidence="3" type="ORF">AWB67_07083</name>
</gene>
<dbReference type="GO" id="GO:0005886">
    <property type="term" value="C:plasma membrane"/>
    <property type="evidence" value="ECO:0007669"/>
    <property type="project" value="TreeGrafter"/>
</dbReference>
<dbReference type="Gene3D" id="3.30.70.1430">
    <property type="entry name" value="Multidrug efflux transporter AcrB pore domain"/>
    <property type="match status" value="1"/>
</dbReference>
<dbReference type="InterPro" id="IPR027463">
    <property type="entry name" value="AcrB_DN_DC_subdom"/>
</dbReference>
<sequence length="557" mass="59682">MTHGYTRMVKLVIKRFLVALVLFAGMIGLSVVMMKAVPTAFLPPEDQGYLLGAVIMPDAASLDRTGEVSQHVTDYFMKQPAVSSVTVVDGFSLLDSQNKNNASAFFIGFKSFDERYESKNIRTQNARAVLLGAYAELSKVKEGIILPVNPPSIPGLGTTGGTEMWIQSKGDATIPQLAGVVNQFLAKTQQRPELARVTSTFNASSQQLMVNVDRDKAETLGIPIEEVYSAMQTMFGSLYVSQFNRSSRLWQVILQAEPTYRMKPQDLEQIFVRGKSGDMVPLKSVVTTKYVTGPDLVTRFNNFPAVKITANAAPGYSSGQVLSALEETADEVMPADYGLGWSGEAYEAKTASGTSSLVFIFGLIMVFLILAAQYEKWSLPIGVLLAVPFALFGALLAVLLRGLENDVYFQIGLTMLVALAAKNAILIFEFAVLNREAGETVYDAAVTAASERLRPIVMTSLAFILGCVPLAIATGASANSRHSIGTGVIGGMLGATVIAVFFIPMFYYVLETMSEKKGGKKTPGAGAAPAGTAHDTKPPGTASGGPTVTPSARREDD</sequence>
<feature type="transmembrane region" description="Helical" evidence="2">
    <location>
        <begin position="381"/>
        <end position="401"/>
    </location>
</feature>
<name>A0A158KYD0_9BURK</name>
<evidence type="ECO:0000256" key="2">
    <source>
        <dbReference type="SAM" id="Phobius"/>
    </source>
</evidence>
<proteinExistence type="predicted"/>
<dbReference type="AlphaFoldDB" id="A0A158KYD0"/>
<feature type="transmembrane region" description="Helical" evidence="2">
    <location>
        <begin position="407"/>
        <end position="432"/>
    </location>
</feature>
<dbReference type="PANTHER" id="PTHR32063:SF13">
    <property type="entry name" value="MULTIDRUG EFFLUX PUMP SUBUNIT ACRB-RELATED"/>
    <property type="match status" value="1"/>
</dbReference>
<dbReference type="SUPFAM" id="SSF82866">
    <property type="entry name" value="Multidrug efflux transporter AcrB transmembrane domain"/>
    <property type="match status" value="1"/>
</dbReference>
<dbReference type="PANTHER" id="PTHR32063">
    <property type="match status" value="1"/>
</dbReference>
<feature type="transmembrane region" description="Helical" evidence="2">
    <location>
        <begin position="356"/>
        <end position="374"/>
    </location>
</feature>
<dbReference type="Gene3D" id="1.20.1640.10">
    <property type="entry name" value="Multidrug efflux transporter AcrB transmembrane domain"/>
    <property type="match status" value="1"/>
</dbReference>
<comment type="caution">
    <text evidence="3">The sequence shown here is derived from an EMBL/GenBank/DDBJ whole genome shotgun (WGS) entry which is preliminary data.</text>
</comment>
<reference evidence="3" key="1">
    <citation type="submission" date="2016-01" db="EMBL/GenBank/DDBJ databases">
        <authorList>
            <person name="Peeters C."/>
        </authorList>
    </citation>
    <scope>NUCLEOTIDE SEQUENCE [LARGE SCALE GENOMIC DNA]</scope>
    <source>
        <strain evidence="3">LMG 22937</strain>
    </source>
</reference>
<dbReference type="Gene3D" id="3.30.2090.10">
    <property type="entry name" value="Multidrug efflux transporter AcrB TolC docking domain, DN and DC subdomains"/>
    <property type="match status" value="1"/>
</dbReference>
<organism evidence="3 4">
    <name type="scientific">Caballeronia terrestris</name>
    <dbReference type="NCBI Taxonomy" id="1226301"/>
    <lineage>
        <taxon>Bacteria</taxon>
        <taxon>Pseudomonadati</taxon>
        <taxon>Pseudomonadota</taxon>
        <taxon>Betaproteobacteria</taxon>
        <taxon>Burkholderiales</taxon>
        <taxon>Burkholderiaceae</taxon>
        <taxon>Caballeronia</taxon>
    </lineage>
</organism>
<dbReference type="Proteomes" id="UP000054925">
    <property type="component" value="Unassembled WGS sequence"/>
</dbReference>
<evidence type="ECO:0000256" key="1">
    <source>
        <dbReference type="SAM" id="MobiDB-lite"/>
    </source>
</evidence>
<feature type="transmembrane region" description="Helical" evidence="2">
    <location>
        <begin position="12"/>
        <end position="34"/>
    </location>
</feature>
<keyword evidence="4" id="KW-1185">Reference proteome</keyword>
<feature type="transmembrane region" description="Helical" evidence="2">
    <location>
        <begin position="453"/>
        <end position="472"/>
    </location>
</feature>
<keyword evidence="2" id="KW-0472">Membrane</keyword>
<dbReference type="InterPro" id="IPR001036">
    <property type="entry name" value="Acrflvin-R"/>
</dbReference>
<dbReference type="SUPFAM" id="SSF82714">
    <property type="entry name" value="Multidrug efflux transporter AcrB TolC docking domain, DN and DC subdomains"/>
    <property type="match status" value="1"/>
</dbReference>
<keyword evidence="2" id="KW-1133">Transmembrane helix</keyword>
<keyword evidence="2" id="KW-0812">Transmembrane</keyword>
<accession>A0A158KYD0</accession>
<feature type="transmembrane region" description="Helical" evidence="2">
    <location>
        <begin position="484"/>
        <end position="510"/>
    </location>
</feature>
<evidence type="ECO:0000313" key="4">
    <source>
        <dbReference type="Proteomes" id="UP000054925"/>
    </source>
</evidence>
<dbReference type="Gene3D" id="3.30.70.1440">
    <property type="entry name" value="Multidrug efflux transporter AcrB pore domain"/>
    <property type="match status" value="1"/>
</dbReference>
<evidence type="ECO:0000313" key="3">
    <source>
        <dbReference type="EMBL" id="SAL85975.1"/>
    </source>
</evidence>
<protein>
    <submittedName>
        <fullName evidence="3">Hydrophobe/amphiphile efflux-1 (HAE1) family protein</fullName>
    </submittedName>
</protein>
<dbReference type="EMBL" id="FCOL02000207">
    <property type="protein sequence ID" value="SAL85975.1"/>
    <property type="molecule type" value="Genomic_DNA"/>
</dbReference>
<dbReference type="GO" id="GO:0042910">
    <property type="term" value="F:xenobiotic transmembrane transporter activity"/>
    <property type="evidence" value="ECO:0007669"/>
    <property type="project" value="TreeGrafter"/>
</dbReference>
<feature type="compositionally biased region" description="Low complexity" evidence="1">
    <location>
        <begin position="522"/>
        <end position="533"/>
    </location>
</feature>
<dbReference type="Pfam" id="PF00873">
    <property type="entry name" value="ACR_tran"/>
    <property type="match status" value="1"/>
</dbReference>
<feature type="region of interest" description="Disordered" evidence="1">
    <location>
        <begin position="516"/>
        <end position="557"/>
    </location>
</feature>
<dbReference type="SUPFAM" id="SSF82693">
    <property type="entry name" value="Multidrug efflux transporter AcrB pore domain, PN1, PN2, PC1 and PC2 subdomains"/>
    <property type="match status" value="1"/>
</dbReference>